<protein>
    <submittedName>
        <fullName evidence="1">Uncharacterized protein</fullName>
    </submittedName>
</protein>
<dbReference type="EMBL" id="LUGG01000009">
    <property type="protein sequence ID" value="OBZ72431.1"/>
    <property type="molecule type" value="Genomic_DNA"/>
</dbReference>
<reference evidence="1 2" key="1">
    <citation type="submission" date="2016-03" db="EMBL/GenBank/DDBJ databases">
        <title>Whole genome sequencing of Grifola frondosa 9006-11.</title>
        <authorList>
            <person name="Min B."/>
            <person name="Park H."/>
            <person name="Kim J.-G."/>
            <person name="Cho H."/>
            <person name="Oh Y.-L."/>
            <person name="Kong W.-S."/>
            <person name="Choi I.-G."/>
        </authorList>
    </citation>
    <scope>NUCLEOTIDE SEQUENCE [LARGE SCALE GENOMIC DNA]</scope>
    <source>
        <strain evidence="1 2">9006-11</strain>
    </source>
</reference>
<accession>A0A1C7M688</accession>
<dbReference type="Proteomes" id="UP000092993">
    <property type="component" value="Unassembled WGS sequence"/>
</dbReference>
<keyword evidence="2" id="KW-1185">Reference proteome</keyword>
<evidence type="ECO:0000313" key="1">
    <source>
        <dbReference type="EMBL" id="OBZ72431.1"/>
    </source>
</evidence>
<sequence>MIRSNTPWPGHNISVMTDDSERRDAWGWTLHCKISHHKGRWPTLSQTSCEYWFDLVFYRLGLLCFEAVSELRH</sequence>
<comment type="caution">
    <text evidence="1">The sequence shown here is derived from an EMBL/GenBank/DDBJ whole genome shotgun (WGS) entry which is preliminary data.</text>
</comment>
<organism evidence="1 2">
    <name type="scientific">Grifola frondosa</name>
    <name type="common">Maitake</name>
    <name type="synonym">Polyporus frondosus</name>
    <dbReference type="NCBI Taxonomy" id="5627"/>
    <lineage>
        <taxon>Eukaryota</taxon>
        <taxon>Fungi</taxon>
        <taxon>Dikarya</taxon>
        <taxon>Basidiomycota</taxon>
        <taxon>Agaricomycotina</taxon>
        <taxon>Agaricomycetes</taxon>
        <taxon>Polyporales</taxon>
        <taxon>Grifolaceae</taxon>
        <taxon>Grifola</taxon>
    </lineage>
</organism>
<dbReference type="AlphaFoldDB" id="A0A1C7M688"/>
<name>A0A1C7M688_GRIFR</name>
<gene>
    <name evidence="1" type="ORF">A0H81_08005</name>
</gene>
<evidence type="ECO:0000313" key="2">
    <source>
        <dbReference type="Proteomes" id="UP000092993"/>
    </source>
</evidence>
<proteinExistence type="predicted"/>